<dbReference type="OrthoDB" id="3945906at2759"/>
<protein>
    <submittedName>
        <fullName evidence="2">Uncharacterized protein</fullName>
    </submittedName>
</protein>
<dbReference type="AlphaFoldDB" id="A0A9P6GRT2"/>
<sequence>MAPAQPYYGPIGMADSRYASPQRRKQVEALLAADPELQARKTAENILALREQAADNHFLVQCAGAQLEQDVTQHMHAVDQTVSTVVAKAHQIVNLISDAIKHERPDTAALKVVENLRQEVNKLVETTRQMQGALPYFLEKQKEDSDLVAGAKYYQAHQDIQLELDQKEKKIKLDQELVNGQQHALKDVEVDSSVENAEQQEHISRLQMDLGLVRSEMETQKDELKKAKAAEEDAAKMREVLEEKLETLIVSKRTLSAENENIKGLEAKLKAAEDKVKEAAEDYENQLQKEQQKVASTLRQADEAYRREFDKVKAELKLQSDKYNNQSTAYAKMAENLKEQKKKMTALDDKVSALQQQKADLEKQHNRVTFLKDSLQTQHGVIKSELEELKQELGLAKDEAHQLSSKLKRAESGNDELERENKDLRVKQSEHNKTISALRKGDAEIDIATLRATVQSLKNKPTATSDSANSAALRKELQTLNERLTQSEAEGAKWEDLGRQAMLRYREILLEHRQLEGVEKQLNQVLVENQELKAKCASTSGSNDEVKYWRDKYNDLLVEMEK</sequence>
<keyword evidence="3" id="KW-1185">Reference proteome</keyword>
<evidence type="ECO:0000256" key="1">
    <source>
        <dbReference type="SAM" id="Coils"/>
    </source>
</evidence>
<comment type="caution">
    <text evidence="2">The sequence shown here is derived from an EMBL/GenBank/DDBJ whole genome shotgun (WGS) entry which is preliminary data.</text>
</comment>
<organism evidence="2 3">
    <name type="scientific">Paraphaeosphaeria minitans</name>
    <dbReference type="NCBI Taxonomy" id="565426"/>
    <lineage>
        <taxon>Eukaryota</taxon>
        <taxon>Fungi</taxon>
        <taxon>Dikarya</taxon>
        <taxon>Ascomycota</taxon>
        <taxon>Pezizomycotina</taxon>
        <taxon>Dothideomycetes</taxon>
        <taxon>Pleosporomycetidae</taxon>
        <taxon>Pleosporales</taxon>
        <taxon>Massarineae</taxon>
        <taxon>Didymosphaeriaceae</taxon>
        <taxon>Paraphaeosphaeria</taxon>
    </lineage>
</organism>
<proteinExistence type="predicted"/>
<feature type="coiled-coil region" evidence="1">
    <location>
        <begin position="210"/>
        <end position="535"/>
    </location>
</feature>
<name>A0A9P6GRT2_9PLEO</name>
<reference evidence="2" key="1">
    <citation type="journal article" date="2020" name="Mol. Plant Microbe Interact.">
        <title>Genome Sequence of the Biocontrol Agent Coniothyrium minitans strain Conio (IMI 134523).</title>
        <authorList>
            <person name="Patel D."/>
            <person name="Shittu T.A."/>
            <person name="Baroncelli R."/>
            <person name="Muthumeenakshi S."/>
            <person name="Osborne T.H."/>
            <person name="Janganan T.K."/>
            <person name="Sreenivasaprasad S."/>
        </authorList>
    </citation>
    <scope>NUCLEOTIDE SEQUENCE</scope>
    <source>
        <strain evidence="2">Conio</strain>
    </source>
</reference>
<dbReference type="Proteomes" id="UP000756921">
    <property type="component" value="Unassembled WGS sequence"/>
</dbReference>
<evidence type="ECO:0000313" key="2">
    <source>
        <dbReference type="EMBL" id="KAF9739069.1"/>
    </source>
</evidence>
<gene>
    <name evidence="2" type="ORF">PMIN01_01703</name>
</gene>
<accession>A0A9P6GRT2</accession>
<keyword evidence="1" id="KW-0175">Coiled coil</keyword>
<dbReference type="EMBL" id="WJXW01000002">
    <property type="protein sequence ID" value="KAF9739069.1"/>
    <property type="molecule type" value="Genomic_DNA"/>
</dbReference>
<evidence type="ECO:0000313" key="3">
    <source>
        <dbReference type="Proteomes" id="UP000756921"/>
    </source>
</evidence>